<proteinExistence type="predicted"/>
<organism evidence="2 3">
    <name type="scientific">Algoriphagus aquaeductus</name>
    <dbReference type="NCBI Taxonomy" id="475299"/>
    <lineage>
        <taxon>Bacteria</taxon>
        <taxon>Pseudomonadati</taxon>
        <taxon>Bacteroidota</taxon>
        <taxon>Cytophagia</taxon>
        <taxon>Cytophagales</taxon>
        <taxon>Cyclobacteriaceae</taxon>
        <taxon>Algoriphagus</taxon>
    </lineage>
</organism>
<keyword evidence="3" id="KW-1185">Reference proteome</keyword>
<evidence type="ECO:0000259" key="1">
    <source>
        <dbReference type="Pfam" id="PF13175"/>
    </source>
</evidence>
<reference evidence="2 3" key="1">
    <citation type="submission" date="2018-06" db="EMBL/GenBank/DDBJ databases">
        <title>Genomic Encyclopedia of Archaeal and Bacterial Type Strains, Phase II (KMG-II): from individual species to whole genera.</title>
        <authorList>
            <person name="Goeker M."/>
        </authorList>
    </citation>
    <scope>NUCLEOTIDE SEQUENCE [LARGE SCALE GENOMIC DNA]</scope>
    <source>
        <strain evidence="2 3">T4</strain>
    </source>
</reference>
<feature type="domain" description="Endonuclease GajA/Old nuclease/RecF-like AAA" evidence="1">
    <location>
        <begin position="269"/>
        <end position="323"/>
    </location>
</feature>
<dbReference type="AlphaFoldDB" id="A0A326RNM8"/>
<comment type="caution">
    <text evidence="2">The sequence shown here is derived from an EMBL/GenBank/DDBJ whole genome shotgun (WGS) entry which is preliminary data.</text>
</comment>
<dbReference type="InterPro" id="IPR027417">
    <property type="entry name" value="P-loop_NTPase"/>
</dbReference>
<dbReference type="EMBL" id="QKTX01000020">
    <property type="protein sequence ID" value="PZV77550.1"/>
    <property type="molecule type" value="Genomic_DNA"/>
</dbReference>
<protein>
    <submittedName>
        <fullName evidence="2">AAA domain-containing protein</fullName>
    </submittedName>
</protein>
<dbReference type="PANTHER" id="PTHR43581:SF2">
    <property type="entry name" value="EXCINUCLEASE ATPASE SUBUNIT"/>
    <property type="match status" value="1"/>
</dbReference>
<dbReference type="Pfam" id="PF13175">
    <property type="entry name" value="AAA_15"/>
    <property type="match status" value="1"/>
</dbReference>
<gene>
    <name evidence="2" type="ORF">CLV31_12018</name>
</gene>
<dbReference type="Proteomes" id="UP000248917">
    <property type="component" value="Unassembled WGS sequence"/>
</dbReference>
<dbReference type="SUPFAM" id="SSF52540">
    <property type="entry name" value="P-loop containing nucleoside triphosphate hydrolases"/>
    <property type="match status" value="1"/>
</dbReference>
<dbReference type="InterPro" id="IPR051396">
    <property type="entry name" value="Bact_Antivir_Def_Nuclease"/>
</dbReference>
<name>A0A326RNM8_9BACT</name>
<dbReference type="PANTHER" id="PTHR43581">
    <property type="entry name" value="ATP/GTP PHOSPHATASE"/>
    <property type="match status" value="1"/>
</dbReference>
<dbReference type="InterPro" id="IPR041685">
    <property type="entry name" value="AAA_GajA/Old/RecF-like"/>
</dbReference>
<sequence>MSRIRIKNFGPIKEGIKDNDGWIDIKKVTVFIGNQGSGKSTVAKLISTFTWIEKALTRGDYDKRHFERKNKLKNQYLKYHRIENYFSNHENQNRTLIEYFGDSFNIAYENGNLYIEDAKNGYYPLPQIMYVPAERNFIANVKKAKALSLTSDSLIEFVSEYNNALNSMKGSIKLPISKVQVEYNRLNDIVYLKGDDYKIKLTESSSGYQSLVPLYLVSTYLGNSVKNQSENDKELMTSEQRERFRKQVQAIFINDDLTEEQKRIAISEEAKKFNKTAFINIVEEPEQNLFPSSQKEMLFSLLAVNNMNKGNKLIMTTHSPYLINYLTLAVKAGNLFEKSVTSEEKSNFKMALSKVVPIDSVVNHNDLAIYELNEEDGTIILLDSYRGLPSDENYLNQGLAESNELFAQLLDLQQAL</sequence>
<accession>A0A326RNM8</accession>
<dbReference type="RefSeq" id="WP_111394776.1">
    <property type="nucleotide sequence ID" value="NZ_QKTX01000020.1"/>
</dbReference>
<evidence type="ECO:0000313" key="3">
    <source>
        <dbReference type="Proteomes" id="UP000248917"/>
    </source>
</evidence>
<dbReference type="Gene3D" id="3.40.50.300">
    <property type="entry name" value="P-loop containing nucleotide triphosphate hydrolases"/>
    <property type="match status" value="1"/>
</dbReference>
<dbReference type="OrthoDB" id="1098190at2"/>
<evidence type="ECO:0000313" key="2">
    <source>
        <dbReference type="EMBL" id="PZV77550.1"/>
    </source>
</evidence>